<dbReference type="InterPro" id="IPR007125">
    <property type="entry name" value="H2A/H2B/H3"/>
</dbReference>
<comment type="similarity">
    <text evidence="1">Belongs to the histone H3 family.</text>
</comment>
<dbReference type="Proteomes" id="UP000094527">
    <property type="component" value="Unassembled WGS sequence"/>
</dbReference>
<dbReference type="InterPro" id="IPR009072">
    <property type="entry name" value="Histone-fold"/>
</dbReference>
<gene>
    <name evidence="3" type="ORF">Ocin01_12783</name>
</gene>
<dbReference type="GO" id="GO:0000786">
    <property type="term" value="C:nucleosome"/>
    <property type="evidence" value="ECO:0007669"/>
    <property type="project" value="InterPro"/>
</dbReference>
<dbReference type="FunFam" id="1.10.20.10:FF:000088">
    <property type="entry name" value="Histone H3-like centromeric protein CSE4"/>
    <property type="match status" value="1"/>
</dbReference>
<evidence type="ECO:0000313" key="3">
    <source>
        <dbReference type="EMBL" id="ODM93899.1"/>
    </source>
</evidence>
<dbReference type="SUPFAM" id="SSF47113">
    <property type="entry name" value="Histone-fold"/>
    <property type="match status" value="1"/>
</dbReference>
<dbReference type="AlphaFoldDB" id="A0A1D2MLF9"/>
<comment type="caution">
    <text evidence="3">The sequence shown here is derived from an EMBL/GenBank/DDBJ whole genome shotgun (WGS) entry which is preliminary data.</text>
</comment>
<name>A0A1D2MLF9_ORCCI</name>
<dbReference type="GO" id="GO:0003677">
    <property type="term" value="F:DNA binding"/>
    <property type="evidence" value="ECO:0007669"/>
    <property type="project" value="InterPro"/>
</dbReference>
<accession>A0A1D2MLF9</accession>
<reference evidence="3 4" key="1">
    <citation type="journal article" date="2016" name="Genome Biol. Evol.">
        <title>Gene Family Evolution Reflects Adaptation to Soil Environmental Stressors in the Genome of the Collembolan Orchesella cincta.</title>
        <authorList>
            <person name="Faddeeva-Vakhrusheva A."/>
            <person name="Derks M.F."/>
            <person name="Anvar S.Y."/>
            <person name="Agamennone V."/>
            <person name="Suring W."/>
            <person name="Smit S."/>
            <person name="van Straalen N.M."/>
            <person name="Roelofs D."/>
        </authorList>
    </citation>
    <scope>NUCLEOTIDE SEQUENCE [LARGE SCALE GENOMIC DNA]</scope>
    <source>
        <tissue evidence="3">Mixed pool</tissue>
    </source>
</reference>
<dbReference type="GO" id="GO:0030527">
    <property type="term" value="F:structural constituent of chromatin"/>
    <property type="evidence" value="ECO:0007669"/>
    <property type="project" value="InterPro"/>
</dbReference>
<evidence type="ECO:0000259" key="2">
    <source>
        <dbReference type="Pfam" id="PF00125"/>
    </source>
</evidence>
<sequence>MDQIHVARKFTGGLKRRKKNSVEMVLQKYVVQKTPPPQPEVPKTIPIPQPEVPKRPYRYRPGTVALREIRKYQKSTELLIPKLPFQRLCREVMTDLGNKDKGFRFKAAALGALQEAAEVYLVGLFEDTNLLSIHAKRVTIQPKDIRLARRIRGDWLVELGWIMLTVLPVSESRPATSSNFEMGLPFASRKTDFRFQPGVPFGALNAWWFQVPSFTVGCSTLHRSS</sequence>
<protein>
    <submittedName>
        <fullName evidence="3">Histone H3.3</fullName>
    </submittedName>
</protein>
<dbReference type="CDD" id="cd22911">
    <property type="entry name" value="HFD_H3"/>
    <property type="match status" value="1"/>
</dbReference>
<organism evidence="3 4">
    <name type="scientific">Orchesella cincta</name>
    <name type="common">Springtail</name>
    <name type="synonym">Podura cincta</name>
    <dbReference type="NCBI Taxonomy" id="48709"/>
    <lineage>
        <taxon>Eukaryota</taxon>
        <taxon>Metazoa</taxon>
        <taxon>Ecdysozoa</taxon>
        <taxon>Arthropoda</taxon>
        <taxon>Hexapoda</taxon>
        <taxon>Collembola</taxon>
        <taxon>Entomobryomorpha</taxon>
        <taxon>Entomobryoidea</taxon>
        <taxon>Orchesellidae</taxon>
        <taxon>Orchesellinae</taxon>
        <taxon>Orchesella</taxon>
    </lineage>
</organism>
<dbReference type="PANTHER" id="PTHR45810">
    <property type="entry name" value="HISTONE H3.2"/>
    <property type="match status" value="1"/>
</dbReference>
<dbReference type="GO" id="GO:0046982">
    <property type="term" value="F:protein heterodimerization activity"/>
    <property type="evidence" value="ECO:0007669"/>
    <property type="project" value="InterPro"/>
</dbReference>
<evidence type="ECO:0000256" key="1">
    <source>
        <dbReference type="ARBA" id="ARBA00010343"/>
    </source>
</evidence>
<dbReference type="Gene3D" id="1.10.20.10">
    <property type="entry name" value="Histone, subunit A"/>
    <property type="match status" value="1"/>
</dbReference>
<dbReference type="Pfam" id="PF00125">
    <property type="entry name" value="Histone"/>
    <property type="match status" value="1"/>
</dbReference>
<dbReference type="SMART" id="SM00428">
    <property type="entry name" value="H3"/>
    <property type="match status" value="1"/>
</dbReference>
<dbReference type="STRING" id="48709.A0A1D2MLF9"/>
<dbReference type="InterPro" id="IPR000164">
    <property type="entry name" value="Histone_H3/CENP-A"/>
</dbReference>
<proteinExistence type="inferred from homology"/>
<dbReference type="EMBL" id="LJIJ01000892">
    <property type="protein sequence ID" value="ODM93899.1"/>
    <property type="molecule type" value="Genomic_DNA"/>
</dbReference>
<keyword evidence="4" id="KW-1185">Reference proteome</keyword>
<feature type="domain" description="Core Histone H2A/H2B/H3" evidence="2">
    <location>
        <begin position="61"/>
        <end position="151"/>
    </location>
</feature>
<evidence type="ECO:0000313" key="4">
    <source>
        <dbReference type="Proteomes" id="UP000094527"/>
    </source>
</evidence>